<dbReference type="InterPro" id="IPR038718">
    <property type="entry name" value="SNF2-like_sf"/>
</dbReference>
<dbReference type="PANTHER" id="PTHR45629:SF7">
    <property type="entry name" value="DNA EXCISION REPAIR PROTEIN ERCC-6-RELATED"/>
    <property type="match status" value="1"/>
</dbReference>
<name>A0AAJ8MEQ2_9TREE</name>
<dbReference type="GO" id="GO:0005524">
    <property type="term" value="F:ATP binding"/>
    <property type="evidence" value="ECO:0007669"/>
    <property type="project" value="InterPro"/>
</dbReference>
<sequence>MTYSPTAGPSKRRGLSAIIDSVPTQADHIPDSCSEGSESDPANDDEEDADLGVLPTPQPIPLTPHAGPSRPSTSARGKQRAIDAPRVETTVGMSGRAMYHVVTPGQYAQYFAVQWRKPQQKKHSRSSQTWDADAFIKLEGQKITMVDEEGNYKGTTGTGGRELGADQEWKIGGLDVLIDREIDLTEYKAGTTILNKPKAAGSLGPTAYRATTFAKPFKAPTQTHAPKPVAGYIPGRTTSGGLTAAPAGIPLSHKSEITTPVSKPIPAKSFYNPPPSKSKIKGSKIVLGEKSSKERLEWGGALYNPHAEGAVVMPRPPENLVKMWKKKDPDLDLVDVVVDPILGSLLRDHQKEGVKFLYRCVMGYTAAEAEGCILADDMGLGKTLQTIALINTLLFQSPFYNRSSTVQKVLVVCPVTLVENWKKEFKKWTSAKSTSKAIRVLAVDGADKRVEAFVATDYTQVLIIGYERLRKEIKKLKACVPPIGLIVCDEGQRLKSKDNKTTKALMELSTERRIILSGTPIQNDLAEYWAMVNFTCPNLLGRYQAFNKHYEKPIMAGRAVGASKKIVEEGEEKAAELNKLSREFVLRRTADVMENFLPPKHEYVLFVAPSMLQLSVFTKLLNPSITAGFMGGRGQQSLGLIDMMRKISNSPMLLRKKDDDGPAMDGLATAYSEAKSAIPLDVNVNDVTTSGKMQLLDRMLHSIFQETKEKVVVVSNWTSTLNLIQDMLKIRKYPYIRLDGSTPQKQRQDLVDSFNRDYRREDSFVFLLSAKAGGVGLNLIGGSRLFLFDSDWNPSTDLQAMARIHRDGQKKPVYIYRLLTTNAIDEKVYQRQITKMGLSDQMMEQGETPKESKDSFSHAELRDIFTLNLKTDGCQTHDLLGCDCNTSHKGADMSSEESSTIVDDEDDGEDEEAKKGFVNAAQYDPKPTAKMLQKAAAEQQQKLRALRKWSHFDSFDHHSFRNVGDSLLYNLLYSAWDSDESSMIEAASQVEEMSPKKSMSKTQSSKTNHNNGKSSGGSSGNSKKKRRIEDSESEDEGQEERDQMLDKVLDSADEDEDRDEEVQSESEEFTLIVPAKRKSKASNGNDDNNGKVKGKGKSASRNGNGDDGNGTSSDEKEYDDPLGMNRKKKHDLMRIAESGGAGRVMYVFEKISKAKMG</sequence>
<proteinExistence type="predicted"/>
<evidence type="ECO:0000256" key="3">
    <source>
        <dbReference type="ARBA" id="ARBA00022840"/>
    </source>
</evidence>
<feature type="region of interest" description="Disordered" evidence="4">
    <location>
        <begin position="1"/>
        <end position="82"/>
    </location>
</feature>
<dbReference type="InterPro" id="IPR049730">
    <property type="entry name" value="SNF2/RAD54-like_C"/>
</dbReference>
<keyword evidence="2" id="KW-0378">Hydrolase</keyword>
<dbReference type="Gene3D" id="3.40.50.10810">
    <property type="entry name" value="Tandem AAA-ATPase domain"/>
    <property type="match status" value="1"/>
</dbReference>
<organism evidence="7 8">
    <name type="scientific">Kwoniella dejecticola CBS 10117</name>
    <dbReference type="NCBI Taxonomy" id="1296121"/>
    <lineage>
        <taxon>Eukaryota</taxon>
        <taxon>Fungi</taxon>
        <taxon>Dikarya</taxon>
        <taxon>Basidiomycota</taxon>
        <taxon>Agaricomycotina</taxon>
        <taxon>Tremellomycetes</taxon>
        <taxon>Tremellales</taxon>
        <taxon>Cryptococcaceae</taxon>
        <taxon>Kwoniella</taxon>
    </lineage>
</organism>
<dbReference type="SUPFAM" id="SSF52540">
    <property type="entry name" value="P-loop containing nucleoside triphosphate hydrolases"/>
    <property type="match status" value="2"/>
</dbReference>
<feature type="compositionally biased region" description="Basic and acidic residues" evidence="4">
    <location>
        <begin position="1040"/>
        <end position="1050"/>
    </location>
</feature>
<dbReference type="PROSITE" id="PS51192">
    <property type="entry name" value="HELICASE_ATP_BIND_1"/>
    <property type="match status" value="1"/>
</dbReference>
<dbReference type="InterPro" id="IPR050496">
    <property type="entry name" value="SNF2_RAD54_helicase_repair"/>
</dbReference>
<evidence type="ECO:0000256" key="4">
    <source>
        <dbReference type="SAM" id="MobiDB-lite"/>
    </source>
</evidence>
<dbReference type="KEGG" id="kdj:28964768"/>
<dbReference type="Gene3D" id="1.20.120.850">
    <property type="entry name" value="SWI2/SNF2 ATPases, N-terminal domain"/>
    <property type="match status" value="1"/>
</dbReference>
<dbReference type="Pfam" id="PF00176">
    <property type="entry name" value="SNF2-rel_dom"/>
    <property type="match status" value="1"/>
</dbReference>
<dbReference type="CDD" id="cd18793">
    <property type="entry name" value="SF2_C_SNF"/>
    <property type="match status" value="1"/>
</dbReference>
<reference evidence="7" key="1">
    <citation type="submission" date="2013-07" db="EMBL/GenBank/DDBJ databases">
        <authorList>
            <consortium name="The Broad Institute Genome Sequencing Platform"/>
            <person name="Cuomo C."/>
            <person name="Litvintseva A."/>
            <person name="Chen Y."/>
            <person name="Heitman J."/>
            <person name="Sun S."/>
            <person name="Springer D."/>
            <person name="Dromer F."/>
            <person name="Young S.K."/>
            <person name="Zeng Q."/>
            <person name="Gargeya S."/>
            <person name="Fitzgerald M."/>
            <person name="Abouelleil A."/>
            <person name="Alvarado L."/>
            <person name="Berlin A.M."/>
            <person name="Chapman S.B."/>
            <person name="Dewar J."/>
            <person name="Goldberg J."/>
            <person name="Griggs A."/>
            <person name="Gujja S."/>
            <person name="Hansen M."/>
            <person name="Howarth C."/>
            <person name="Imamovic A."/>
            <person name="Larimer J."/>
            <person name="McCowan C."/>
            <person name="Murphy C."/>
            <person name="Pearson M."/>
            <person name="Priest M."/>
            <person name="Roberts A."/>
            <person name="Saif S."/>
            <person name="Shea T."/>
            <person name="Sykes S."/>
            <person name="Wortman J."/>
            <person name="Nusbaum C."/>
            <person name="Birren B."/>
        </authorList>
    </citation>
    <scope>NUCLEOTIDE SEQUENCE</scope>
    <source>
        <strain evidence="7">CBS 10117</strain>
    </source>
</reference>
<dbReference type="InterPro" id="IPR014001">
    <property type="entry name" value="Helicase_ATP-bd"/>
</dbReference>
<dbReference type="PANTHER" id="PTHR45629">
    <property type="entry name" value="SNF2/RAD54 FAMILY MEMBER"/>
    <property type="match status" value="1"/>
</dbReference>
<keyword evidence="1" id="KW-0547">Nucleotide-binding</keyword>
<dbReference type="RefSeq" id="XP_065824338.1">
    <property type="nucleotide sequence ID" value="XM_065968266.1"/>
</dbReference>
<dbReference type="AlphaFoldDB" id="A0AAJ8MEQ2"/>
<evidence type="ECO:0000259" key="6">
    <source>
        <dbReference type="PROSITE" id="PS51194"/>
    </source>
</evidence>
<evidence type="ECO:0000313" key="7">
    <source>
        <dbReference type="EMBL" id="WWC58523.1"/>
    </source>
</evidence>
<reference evidence="7" key="2">
    <citation type="submission" date="2024-02" db="EMBL/GenBank/DDBJ databases">
        <title>Comparative genomics of Cryptococcus and Kwoniella reveals pathogenesis evolution and contrasting modes of karyotype evolution via chromosome fusion or intercentromeric recombination.</title>
        <authorList>
            <person name="Coelho M.A."/>
            <person name="David-Palma M."/>
            <person name="Shea T."/>
            <person name="Bowers K."/>
            <person name="McGinley-Smith S."/>
            <person name="Mohammad A.W."/>
            <person name="Gnirke A."/>
            <person name="Yurkov A.M."/>
            <person name="Nowrousian M."/>
            <person name="Sun S."/>
            <person name="Cuomo C.A."/>
            <person name="Heitman J."/>
        </authorList>
    </citation>
    <scope>NUCLEOTIDE SEQUENCE</scope>
    <source>
        <strain evidence="7">CBS 10117</strain>
    </source>
</reference>
<feature type="compositionally biased region" description="Acidic residues" evidence="4">
    <location>
        <begin position="1051"/>
        <end position="1068"/>
    </location>
</feature>
<dbReference type="FunFam" id="3.40.50.10810:FF:000020">
    <property type="entry name" value="DNA repair and recombination protein RAD54B"/>
    <property type="match status" value="1"/>
</dbReference>
<dbReference type="GO" id="GO:0015616">
    <property type="term" value="F:DNA translocase activity"/>
    <property type="evidence" value="ECO:0007669"/>
    <property type="project" value="TreeGrafter"/>
</dbReference>
<dbReference type="EMBL" id="CP144530">
    <property type="protein sequence ID" value="WWC58523.1"/>
    <property type="molecule type" value="Genomic_DNA"/>
</dbReference>
<keyword evidence="3" id="KW-0067">ATP-binding</keyword>
<feature type="region of interest" description="Disordered" evidence="4">
    <location>
        <begin position="887"/>
        <end position="912"/>
    </location>
</feature>
<dbReference type="PROSITE" id="PS51194">
    <property type="entry name" value="HELICASE_CTER"/>
    <property type="match status" value="1"/>
</dbReference>
<dbReference type="Gene3D" id="3.40.50.300">
    <property type="entry name" value="P-loop containing nucleotide triphosphate hydrolases"/>
    <property type="match status" value="1"/>
</dbReference>
<dbReference type="Pfam" id="PF00271">
    <property type="entry name" value="Helicase_C"/>
    <property type="match status" value="1"/>
</dbReference>
<feature type="domain" description="Helicase ATP-binding" evidence="5">
    <location>
        <begin position="363"/>
        <end position="538"/>
    </location>
</feature>
<evidence type="ECO:0000256" key="1">
    <source>
        <dbReference type="ARBA" id="ARBA00022741"/>
    </source>
</evidence>
<dbReference type="CDD" id="cd18004">
    <property type="entry name" value="DEXHc_RAD54"/>
    <property type="match status" value="1"/>
</dbReference>
<protein>
    <recommendedName>
        <fullName evidence="9">DNA repair and recombination protein RAD54B</fullName>
    </recommendedName>
</protein>
<feature type="compositionally biased region" description="Acidic residues" evidence="4">
    <location>
        <begin position="902"/>
        <end position="911"/>
    </location>
</feature>
<feature type="compositionally biased region" description="Acidic residues" evidence="4">
    <location>
        <begin position="37"/>
        <end position="50"/>
    </location>
</feature>
<dbReference type="GO" id="GO:0016787">
    <property type="term" value="F:hydrolase activity"/>
    <property type="evidence" value="ECO:0007669"/>
    <property type="project" value="UniProtKB-KW"/>
</dbReference>
<dbReference type="GO" id="GO:0005634">
    <property type="term" value="C:nucleus"/>
    <property type="evidence" value="ECO:0007669"/>
    <property type="project" value="TreeGrafter"/>
</dbReference>
<evidence type="ECO:0000313" key="8">
    <source>
        <dbReference type="Proteomes" id="UP000078595"/>
    </source>
</evidence>
<evidence type="ECO:0000256" key="2">
    <source>
        <dbReference type="ARBA" id="ARBA00022801"/>
    </source>
</evidence>
<dbReference type="GO" id="GO:0007131">
    <property type="term" value="P:reciprocal meiotic recombination"/>
    <property type="evidence" value="ECO:0007669"/>
    <property type="project" value="TreeGrafter"/>
</dbReference>
<evidence type="ECO:0008006" key="9">
    <source>
        <dbReference type="Google" id="ProtNLM"/>
    </source>
</evidence>
<keyword evidence="8" id="KW-1185">Reference proteome</keyword>
<dbReference type="GO" id="GO:0000724">
    <property type="term" value="P:double-strand break repair via homologous recombination"/>
    <property type="evidence" value="ECO:0007669"/>
    <property type="project" value="TreeGrafter"/>
</dbReference>
<dbReference type="InterPro" id="IPR027417">
    <property type="entry name" value="P-loop_NTPase"/>
</dbReference>
<feature type="compositionally biased region" description="Low complexity" evidence="4">
    <location>
        <begin position="996"/>
        <end position="1013"/>
    </location>
</feature>
<feature type="region of interest" description="Disordered" evidence="4">
    <location>
        <begin position="987"/>
        <end position="1131"/>
    </location>
</feature>
<dbReference type="SMART" id="SM00490">
    <property type="entry name" value="HELICc"/>
    <property type="match status" value="1"/>
</dbReference>
<accession>A0AAJ8MEQ2</accession>
<dbReference type="InterPro" id="IPR001650">
    <property type="entry name" value="Helicase_C-like"/>
</dbReference>
<dbReference type="GeneID" id="28964768"/>
<evidence type="ECO:0000259" key="5">
    <source>
        <dbReference type="PROSITE" id="PS51192"/>
    </source>
</evidence>
<feature type="domain" description="Helicase C-terminal" evidence="6">
    <location>
        <begin position="695"/>
        <end position="856"/>
    </location>
</feature>
<gene>
    <name evidence="7" type="ORF">I303_101066</name>
</gene>
<dbReference type="SMART" id="SM00487">
    <property type="entry name" value="DEXDc"/>
    <property type="match status" value="1"/>
</dbReference>
<dbReference type="Proteomes" id="UP000078595">
    <property type="component" value="Chromosome 1"/>
</dbReference>
<dbReference type="InterPro" id="IPR000330">
    <property type="entry name" value="SNF2_N"/>
</dbReference>